<dbReference type="RefSeq" id="WP_068279608.1">
    <property type="nucleotide sequence ID" value="NZ_CP014873.1"/>
</dbReference>
<dbReference type="GO" id="GO:0016747">
    <property type="term" value="F:acyltransferase activity, transferring groups other than amino-acyl groups"/>
    <property type="evidence" value="ECO:0007669"/>
    <property type="project" value="InterPro"/>
</dbReference>
<proteinExistence type="predicted"/>
<dbReference type="InterPro" id="IPR016181">
    <property type="entry name" value="Acyl_CoA_acyltransferase"/>
</dbReference>
<sequence>MQINFRIAQQKDLPFIVQTYNQTIPGRQATADVEPVTVEERQTWFDSYNERRPIWLIESNSQPAGWIALEDFYGRPAYRHTVELSLYIADGFRGQHLGQKSLEFVEGQCPALKINTIVTFIFGHNKPSLSLFKKNGFVTWGHLPRVAEMDKIERDLDILGKRIY</sequence>
<organism evidence="3 4">
    <name type="scientific">Loigolactobacillus backii</name>
    <dbReference type="NCBI Taxonomy" id="375175"/>
    <lineage>
        <taxon>Bacteria</taxon>
        <taxon>Bacillati</taxon>
        <taxon>Bacillota</taxon>
        <taxon>Bacilli</taxon>
        <taxon>Lactobacillales</taxon>
        <taxon>Lactobacillaceae</taxon>
        <taxon>Loigolactobacillus</taxon>
    </lineage>
</organism>
<dbReference type="Proteomes" id="UP000078582">
    <property type="component" value="Chromosome"/>
</dbReference>
<dbReference type="InterPro" id="IPR000182">
    <property type="entry name" value="GNAT_dom"/>
</dbReference>
<dbReference type="AlphaFoldDB" id="A0A192H075"/>
<dbReference type="PROSITE" id="PS51186">
    <property type="entry name" value="GNAT"/>
    <property type="match status" value="1"/>
</dbReference>
<evidence type="ECO:0000313" key="4">
    <source>
        <dbReference type="Proteomes" id="UP000078582"/>
    </source>
</evidence>
<dbReference type="STRING" id="375175.AYR53_02225"/>
<dbReference type="Pfam" id="PF00583">
    <property type="entry name" value="Acetyltransf_1"/>
    <property type="match status" value="1"/>
</dbReference>
<keyword evidence="1 3" id="KW-0808">Transferase</keyword>
<evidence type="ECO:0000256" key="1">
    <source>
        <dbReference type="ARBA" id="ARBA00022679"/>
    </source>
</evidence>
<dbReference type="GeneID" id="42981052"/>
<reference evidence="3 4" key="1">
    <citation type="submission" date="2016-03" db="EMBL/GenBank/DDBJ databases">
        <title>Pediococcus and Lactobacillus from brewery environment - whole genome sequencing and assembly.</title>
        <authorList>
            <person name="Behr J."/>
            <person name="Geissler A.J."/>
            <person name="Vogel R.F."/>
        </authorList>
    </citation>
    <scope>NUCLEOTIDE SEQUENCE [LARGE SCALE GENOMIC DNA]</scope>
    <source>
        <strain evidence="3 4">TMW 1.1989</strain>
    </source>
</reference>
<dbReference type="PANTHER" id="PTHR43072:SF23">
    <property type="entry name" value="UPF0039 PROTEIN C11D3.02C"/>
    <property type="match status" value="1"/>
</dbReference>
<protein>
    <submittedName>
        <fullName evidence="3">Acetyltransferase</fullName>
    </submittedName>
</protein>
<evidence type="ECO:0000256" key="2">
    <source>
        <dbReference type="ARBA" id="ARBA00023315"/>
    </source>
</evidence>
<dbReference type="EMBL" id="CP014873">
    <property type="protein sequence ID" value="ANK61683.1"/>
    <property type="molecule type" value="Genomic_DNA"/>
</dbReference>
<dbReference type="PANTHER" id="PTHR43072">
    <property type="entry name" value="N-ACETYLTRANSFERASE"/>
    <property type="match status" value="1"/>
</dbReference>
<keyword evidence="2" id="KW-0012">Acyltransferase</keyword>
<dbReference type="CDD" id="cd04301">
    <property type="entry name" value="NAT_SF"/>
    <property type="match status" value="1"/>
</dbReference>
<gene>
    <name evidence="3" type="ORF">AYR53_02225</name>
</gene>
<evidence type="ECO:0000313" key="3">
    <source>
        <dbReference type="EMBL" id="ANK61683.1"/>
    </source>
</evidence>
<dbReference type="OrthoDB" id="9798006at2"/>
<dbReference type="SUPFAM" id="SSF55729">
    <property type="entry name" value="Acyl-CoA N-acyltransferases (Nat)"/>
    <property type="match status" value="1"/>
</dbReference>
<name>A0A192H075_9LACO</name>
<accession>A0A192H075</accession>
<dbReference type="Gene3D" id="3.40.630.30">
    <property type="match status" value="1"/>
</dbReference>
<keyword evidence="4" id="KW-1185">Reference proteome</keyword>